<sequence length="1737" mass="190103">MDLPRNNQNNSFSDERLENLQKSTSSENISQIPKIDDFDLQSILANSSTSDLSNSITSSNSLNSFLNQINSINTPPSSNILQENNINNNKNLYSNLDFANLLSSSNPSMMIDPITSSSAIPSSSNPHPQSPSYEKLGISLQRQSSQASNLSISNLKSEFNSSPQTIHGKSPLNTPSLHSSSQFSLHSQSLTSIPGMKAPEHNLPPSNSKNNQFRSAYNLFAQNTHSPGNHVFNTKTAEALSIQQLSSQNLSNNMLAFSPNVNINNKFNIQSFLTQESASSQLSQSNPFISSLLQNPQHQQLRNNSSQSDHQPPQNIGIPKNQSGSASMSLNATQSNSGLRPANPSTASAPKLENPLKRDAQPHQQIANLMSKLTRSKQLQLSQFLSQLRNNQISTKTFIDLATSILGNDLTELLESLFTKSDKPKTAEKTSSYPQSAQSQGSEKLSSSSQVFSPLSNASLNPNNNKRPLNLTSQDHTLNTNISSTTDKRNINGQMNLDTLSAIDKQLGLSFNPNEVASGLNSKSLLDSLSSGSFSVDNFSKTNQDPINSSTILGVNNSTLHTNTNSASDSKPSSSTIDFLNSLGIPNTANNAPLSELLGLISSTPKSNAQDLYKPNTQNENTPKYKTLSRPNSSHNNPSSYLPSAKSMSQGEKTPIPNKPDGSASKQRLSNIDRLEAIVNGKQHSLESLTTLSNYLALHGQEIAETDIPSISHPGKDDLTTRLLRMQKIQSIITQKQLLLQQKPKQKSSIESLKSSQEIRNSPKMNEIVESILNDVKKDPNLKTKLNGIDLDKDIAPMLQKLSKYKLSKILKSGSDLSLVIHEYKRFLSKQQRLKSLEDKKLTDSPNLMSTAGSADATSNQIPPTPSNPSATYPSLSTKASKLSKKLGSKLSTPKSEFRSKSASFNSPNPDIISFKSPSLLMAQSERVVKRQKLNGGLTTEGSNLNTESEKTPNKSKSALAQQLSKNDQSISNLSKKQPASASLAKAQPSNSAGSTQQPSERGEGSRKIDDVMSLAGIDLKEERQNILSSNLISKYSVDSLATESQKVEEQTHDITTVKINGVNLIKDKSTNVKFLDEQAFDKIVSLIAIRNSIDVVDASVVMILSESIRIRLSRLLKAMIFAAYHRTRTQTFPPPPLNPQTNLPFYRIAPKFDTRKQLAALEKVDRNREKKYLEFVQPEDGSITTEGTESGNAKSVGYSSLDFFEPPDSKAAADASLTNSSKLESDNTALLNSDAKLQDNLNEASANASKNAQGVVKRKRGSNVNQSKNLQQSSSQLSTARSSATGLASLGSMTSARNMPDEVRNKITNLTALMSAGGVRKSWMISGSLNSSWQDTTQPTGFMSSNKSGKANKVKSKRKTMDSKESKDPTPNQQQNPEADREKGLTQTAKGTDSKSSLDLSKSNDLINKNQMLNSERDNNNAGSQLFNGNVAKKLKQSDGIGVNSFLNKPGSLGSANIKNKAGGSLIDGTVSSNFLKNHPVVVTLRDGMFVLEQERELSRRELGTNSDDSPLTDSSSLISGNISVGPETPKVLITTTKKATKAGITFALDLKSIIPESQFVKRGSKFSAQQIIEFCNNREYTDLVIVSEDHHEPTHLTIVHLPNGPSAKFRLTRVVKGKKIAGHGNPTVHKPEVILNNFSTRLGHTIGKMFAALFPQVPEFEGRQTVTFHNQRDFIFFRRHRYEFASGTRVNLQEIGPRFTLRLLWLQKGLFHPDSTDYEWLFRPEMETSRRRFFL</sequence>
<proteinExistence type="inferred from homology"/>
<dbReference type="EMBL" id="MBFS01000147">
    <property type="protein sequence ID" value="PVV04231.1"/>
    <property type="molecule type" value="Genomic_DNA"/>
</dbReference>
<dbReference type="CDD" id="cd08045">
    <property type="entry name" value="HFD_TAF4"/>
    <property type="match status" value="1"/>
</dbReference>
<feature type="compositionally biased region" description="Basic and acidic residues" evidence="9">
    <location>
        <begin position="1360"/>
        <end position="1369"/>
    </location>
</feature>
<evidence type="ECO:0000259" key="10">
    <source>
        <dbReference type="PROSITE" id="PS50833"/>
    </source>
</evidence>
<feature type="compositionally biased region" description="Polar residues" evidence="9">
    <location>
        <begin position="937"/>
        <end position="947"/>
    </location>
</feature>
<reference evidence="11 12" key="1">
    <citation type="journal article" date="2018" name="MBio">
        <title>Comparative Genomics Reveals the Core Gene Toolbox for the Fungus-Insect Symbiosis.</title>
        <authorList>
            <person name="Wang Y."/>
            <person name="Stata M."/>
            <person name="Wang W."/>
            <person name="Stajich J.E."/>
            <person name="White M.M."/>
            <person name="Moncalvo J.M."/>
        </authorList>
    </citation>
    <scope>NUCLEOTIDE SEQUENCE [LARGE SCALE GENOMIC DNA]</scope>
    <source>
        <strain evidence="11 12">SC-DP-2</strain>
    </source>
</reference>
<feature type="compositionally biased region" description="Polar residues" evidence="9">
    <location>
        <begin position="296"/>
        <end position="348"/>
    </location>
</feature>
<protein>
    <recommendedName>
        <fullName evidence="3">Transcription initiation factor TFIID subunit 4</fullName>
    </recommendedName>
    <alternativeName>
        <fullName evidence="8">TBP-associated factor 4</fullName>
    </alternativeName>
</protein>
<comment type="function">
    <text evidence="7">Functions as a component of the DNA-binding general transcription factor complex TFIID. Binding of TFIID to a promoter (with or without TATA element) is the initial step in pre-initiation complex (PIC) formation. TFIID plays a key role in the regulation of gene expression by RNA polymerase II through different activities such as transcription activator interaction, core promoter recognition and selectivity, TFIIA and TFIIB interaction, chromatin modification (histone acetylation by TAF1), facilitation of DNA opening and initiation of transcription.</text>
</comment>
<evidence type="ECO:0000313" key="11">
    <source>
        <dbReference type="EMBL" id="PVV04231.1"/>
    </source>
</evidence>
<evidence type="ECO:0000256" key="9">
    <source>
        <dbReference type="SAM" id="MobiDB-lite"/>
    </source>
</evidence>
<evidence type="ECO:0000256" key="8">
    <source>
        <dbReference type="ARBA" id="ARBA00031747"/>
    </source>
</evidence>
<feature type="compositionally biased region" description="Low complexity" evidence="9">
    <location>
        <begin position="113"/>
        <end position="132"/>
    </location>
</feature>
<dbReference type="Pfam" id="PF04427">
    <property type="entry name" value="Brix"/>
    <property type="match status" value="1"/>
</dbReference>
<feature type="compositionally biased region" description="Low complexity" evidence="9">
    <location>
        <begin position="1395"/>
        <end position="1404"/>
    </location>
</feature>
<comment type="similarity">
    <text evidence="2">Belongs to the TAF4 family.</text>
</comment>
<evidence type="ECO:0000256" key="6">
    <source>
        <dbReference type="ARBA" id="ARBA00023242"/>
    </source>
</evidence>
<dbReference type="SMART" id="SM00879">
    <property type="entry name" value="Brix"/>
    <property type="match status" value="1"/>
</dbReference>
<feature type="region of interest" description="Disordered" evidence="9">
    <location>
        <begin position="159"/>
        <end position="211"/>
    </location>
</feature>
<feature type="region of interest" description="Disordered" evidence="9">
    <location>
        <begin position="113"/>
        <end position="141"/>
    </location>
</feature>
<dbReference type="GO" id="GO:0005730">
    <property type="term" value="C:nucleolus"/>
    <property type="evidence" value="ECO:0007669"/>
    <property type="project" value="TreeGrafter"/>
</dbReference>
<feature type="compositionally biased region" description="Polar residues" evidence="9">
    <location>
        <begin position="988"/>
        <end position="1000"/>
    </location>
</feature>
<dbReference type="GO" id="GO:0005669">
    <property type="term" value="C:transcription factor TFIID complex"/>
    <property type="evidence" value="ECO:0007669"/>
    <property type="project" value="InterPro"/>
</dbReference>
<evidence type="ECO:0000256" key="7">
    <source>
        <dbReference type="ARBA" id="ARBA00025346"/>
    </source>
</evidence>
<dbReference type="SUPFAM" id="SSF52954">
    <property type="entry name" value="Class II aaRS ABD-related"/>
    <property type="match status" value="1"/>
</dbReference>
<evidence type="ECO:0000256" key="4">
    <source>
        <dbReference type="ARBA" id="ARBA00023015"/>
    </source>
</evidence>
<feature type="region of interest" description="Disordered" evidence="9">
    <location>
        <begin position="932"/>
        <end position="1008"/>
    </location>
</feature>
<keyword evidence="5" id="KW-0804">Transcription</keyword>
<feature type="compositionally biased region" description="Low complexity" evidence="9">
    <location>
        <begin position="1508"/>
        <end position="1521"/>
    </location>
</feature>
<feature type="compositionally biased region" description="Polar residues" evidence="9">
    <location>
        <begin position="20"/>
        <end position="29"/>
    </location>
</feature>
<keyword evidence="12" id="KW-1185">Reference proteome</keyword>
<dbReference type="Gene3D" id="3.40.50.10480">
    <property type="entry name" value="Probable brix-domain ribosomal biogenesis protein"/>
    <property type="match status" value="1"/>
</dbReference>
<feature type="region of interest" description="Disordered" evidence="9">
    <location>
        <begin position="1499"/>
        <end position="1521"/>
    </location>
</feature>
<feature type="compositionally biased region" description="Polar residues" evidence="9">
    <location>
        <begin position="1"/>
        <end position="12"/>
    </location>
</feature>
<dbReference type="InterPro" id="IPR007900">
    <property type="entry name" value="TAF4_C"/>
</dbReference>
<feature type="compositionally biased region" description="Polar residues" evidence="9">
    <location>
        <begin position="844"/>
        <end position="873"/>
    </location>
</feature>
<accession>A0A2T9ZI22</accession>
<comment type="caution">
    <text evidence="11">The sequence shown here is derived from an EMBL/GenBank/DDBJ whole genome shotgun (WGS) entry which is preliminary data.</text>
</comment>
<feature type="compositionally biased region" description="Polar residues" evidence="9">
    <location>
        <begin position="472"/>
        <end position="490"/>
    </location>
</feature>
<organism evidence="11 12">
    <name type="scientific">Smittium megazygosporum</name>
    <dbReference type="NCBI Taxonomy" id="133381"/>
    <lineage>
        <taxon>Eukaryota</taxon>
        <taxon>Fungi</taxon>
        <taxon>Fungi incertae sedis</taxon>
        <taxon>Zoopagomycota</taxon>
        <taxon>Kickxellomycotina</taxon>
        <taxon>Harpellomycetes</taxon>
        <taxon>Harpellales</taxon>
        <taxon>Legeriomycetaceae</taxon>
        <taxon>Smittium</taxon>
    </lineage>
</organism>
<dbReference type="Proteomes" id="UP000245609">
    <property type="component" value="Unassembled WGS sequence"/>
</dbReference>
<evidence type="ECO:0000256" key="2">
    <source>
        <dbReference type="ARBA" id="ARBA00006178"/>
    </source>
</evidence>
<keyword evidence="6" id="KW-0539">Nucleus</keyword>
<dbReference type="PROSITE" id="PS50833">
    <property type="entry name" value="BRIX"/>
    <property type="match status" value="1"/>
</dbReference>
<feature type="region of interest" description="Disordered" evidence="9">
    <location>
        <begin position="606"/>
        <end position="667"/>
    </location>
</feature>
<feature type="compositionally biased region" description="Low complexity" evidence="9">
    <location>
        <begin position="176"/>
        <end position="192"/>
    </location>
</feature>
<feature type="region of interest" description="Disordered" evidence="9">
    <location>
        <begin position="838"/>
        <end position="912"/>
    </location>
</feature>
<feature type="region of interest" description="Disordered" evidence="9">
    <location>
        <begin position="1332"/>
        <end position="1405"/>
    </location>
</feature>
<dbReference type="GO" id="GO:0000460">
    <property type="term" value="P:maturation of 5.8S rRNA"/>
    <property type="evidence" value="ECO:0007669"/>
    <property type="project" value="TreeGrafter"/>
</dbReference>
<feature type="compositionally biased region" description="Polar residues" evidence="9">
    <location>
        <begin position="606"/>
        <end position="624"/>
    </location>
</feature>
<dbReference type="Pfam" id="PF05236">
    <property type="entry name" value="TAF4"/>
    <property type="match status" value="1"/>
</dbReference>
<feature type="region of interest" description="Disordered" evidence="9">
    <location>
        <begin position="421"/>
        <end position="490"/>
    </location>
</feature>
<dbReference type="InterPro" id="IPR007109">
    <property type="entry name" value="Brix"/>
</dbReference>
<dbReference type="OrthoDB" id="264354at2759"/>
<name>A0A2T9ZI22_9FUNG</name>
<feature type="region of interest" description="Disordered" evidence="9">
    <location>
        <begin position="1"/>
        <end position="29"/>
    </location>
</feature>
<feature type="region of interest" description="Disordered" evidence="9">
    <location>
        <begin position="296"/>
        <end position="360"/>
    </location>
</feature>
<keyword evidence="4" id="KW-0805">Transcription regulation</keyword>
<feature type="compositionally biased region" description="Polar residues" evidence="9">
    <location>
        <begin position="159"/>
        <end position="175"/>
    </location>
</feature>
<evidence type="ECO:0000313" key="12">
    <source>
        <dbReference type="Proteomes" id="UP000245609"/>
    </source>
</evidence>
<dbReference type="GO" id="GO:0042134">
    <property type="term" value="F:rRNA primary transcript binding"/>
    <property type="evidence" value="ECO:0007669"/>
    <property type="project" value="InterPro"/>
</dbReference>
<dbReference type="STRING" id="133381.A0A2T9ZI22"/>
<feature type="compositionally biased region" description="Low complexity" evidence="9">
    <location>
        <begin position="1263"/>
        <end position="1284"/>
    </location>
</feature>
<dbReference type="GO" id="GO:0030687">
    <property type="term" value="C:preribosome, large subunit precursor"/>
    <property type="evidence" value="ECO:0007669"/>
    <property type="project" value="TreeGrafter"/>
</dbReference>
<feature type="compositionally biased region" description="Polar residues" evidence="9">
    <location>
        <begin position="955"/>
        <end position="981"/>
    </location>
</feature>
<evidence type="ECO:0000256" key="3">
    <source>
        <dbReference type="ARBA" id="ARBA00017306"/>
    </source>
</evidence>
<dbReference type="GO" id="GO:0000470">
    <property type="term" value="P:maturation of LSU-rRNA"/>
    <property type="evidence" value="ECO:0007669"/>
    <property type="project" value="TreeGrafter"/>
</dbReference>
<dbReference type="InterPro" id="IPR044281">
    <property type="entry name" value="IMP4/RPF1"/>
</dbReference>
<feature type="domain" description="Brix" evidence="10">
    <location>
        <begin position="1531"/>
        <end position="1714"/>
    </location>
</feature>
<dbReference type="PANTHER" id="PTHR22734">
    <property type="entry name" value="U3 SMALL NUCLEOLAR RIBONUCLEOPROTEIN PROTEIN IMP4"/>
    <property type="match status" value="1"/>
</dbReference>
<dbReference type="GO" id="GO:0006352">
    <property type="term" value="P:DNA-templated transcription initiation"/>
    <property type="evidence" value="ECO:0007669"/>
    <property type="project" value="InterPro"/>
</dbReference>
<evidence type="ECO:0000256" key="1">
    <source>
        <dbReference type="ARBA" id="ARBA00004123"/>
    </source>
</evidence>
<feature type="compositionally biased region" description="Polar residues" evidence="9">
    <location>
        <begin position="1244"/>
        <end position="1253"/>
    </location>
</feature>
<feature type="compositionally biased region" description="Low complexity" evidence="9">
    <location>
        <begin position="436"/>
        <end position="471"/>
    </location>
</feature>
<comment type="subcellular location">
    <subcellularLocation>
        <location evidence="1">Nucleus</location>
    </subcellularLocation>
</comment>
<feature type="compositionally biased region" description="Polar residues" evidence="9">
    <location>
        <begin position="1332"/>
        <end position="1350"/>
    </location>
</feature>
<gene>
    <name evidence="11" type="ORF">BB560_001274</name>
</gene>
<feature type="compositionally biased region" description="Low complexity" evidence="9">
    <location>
        <begin position="629"/>
        <end position="644"/>
    </location>
</feature>
<feature type="region of interest" description="Disordered" evidence="9">
    <location>
        <begin position="1244"/>
        <end position="1302"/>
    </location>
</feature>
<evidence type="ECO:0000256" key="5">
    <source>
        <dbReference type="ARBA" id="ARBA00023163"/>
    </source>
</evidence>
<dbReference type="PANTHER" id="PTHR22734:SF3">
    <property type="entry name" value="RIBOSOME PRODUCTION FACTOR 1"/>
    <property type="match status" value="1"/>
</dbReference>